<comment type="function">
    <text evidence="10">Catalyzes the dephosphorylation of histidinol-phosphate to histidinol, the direct precursor of histidine.</text>
</comment>
<keyword evidence="6" id="KW-0378">Hydrolase</keyword>
<dbReference type="FunFam" id="3.30.540.10:FF:000003">
    <property type="entry name" value="Inositol-1-monophosphatase"/>
    <property type="match status" value="1"/>
</dbReference>
<dbReference type="Gene3D" id="3.40.190.80">
    <property type="match status" value="1"/>
</dbReference>
<evidence type="ECO:0000256" key="10">
    <source>
        <dbReference type="ARBA" id="ARBA00053547"/>
    </source>
</evidence>
<evidence type="ECO:0000256" key="1">
    <source>
        <dbReference type="ARBA" id="ARBA00001946"/>
    </source>
</evidence>
<protein>
    <recommendedName>
        <fullName evidence="4">Histidinol-phosphatase</fullName>
        <ecNumber evidence="3">3.1.3.15</ecNumber>
    </recommendedName>
    <alternativeName>
        <fullName evidence="8">Histidinol-phosphate phosphatase</fullName>
    </alternativeName>
</protein>
<dbReference type="Proteomes" id="UP000092596">
    <property type="component" value="Chromosome"/>
</dbReference>
<dbReference type="PANTHER" id="PTHR20854">
    <property type="entry name" value="INOSITOL MONOPHOSPHATASE"/>
    <property type="match status" value="1"/>
</dbReference>
<evidence type="ECO:0000313" key="13">
    <source>
        <dbReference type="Proteomes" id="UP000092596"/>
    </source>
</evidence>
<evidence type="ECO:0000313" key="12">
    <source>
        <dbReference type="EMBL" id="ANP27929.1"/>
    </source>
</evidence>
<dbReference type="STRING" id="1630135.DAD186_13790"/>
<dbReference type="SUPFAM" id="SSF56655">
    <property type="entry name" value="Carbohydrate phosphatase"/>
    <property type="match status" value="1"/>
</dbReference>
<dbReference type="InterPro" id="IPR000760">
    <property type="entry name" value="Inositol_monophosphatase-like"/>
</dbReference>
<comment type="cofactor">
    <cofactor evidence="1 11">
        <name>Mg(2+)</name>
        <dbReference type="ChEBI" id="CHEBI:18420"/>
    </cofactor>
</comment>
<evidence type="ECO:0000256" key="8">
    <source>
        <dbReference type="ARBA" id="ARBA00033209"/>
    </source>
</evidence>
<proteinExistence type="predicted"/>
<dbReference type="GO" id="GO:0006020">
    <property type="term" value="P:inositol metabolic process"/>
    <property type="evidence" value="ECO:0007669"/>
    <property type="project" value="TreeGrafter"/>
</dbReference>
<dbReference type="AlphaFoldDB" id="A0A1B0ZIV5"/>
<dbReference type="Pfam" id="PF00459">
    <property type="entry name" value="Inositol_P"/>
    <property type="match status" value="1"/>
</dbReference>
<evidence type="ECO:0000256" key="9">
    <source>
        <dbReference type="ARBA" id="ARBA00049158"/>
    </source>
</evidence>
<feature type="binding site" evidence="11">
    <location>
        <position position="88"/>
    </location>
    <ligand>
        <name>Mg(2+)</name>
        <dbReference type="ChEBI" id="CHEBI:18420"/>
        <label>1</label>
        <note>catalytic</note>
    </ligand>
</feature>
<dbReference type="GO" id="GO:0046872">
    <property type="term" value="F:metal ion binding"/>
    <property type="evidence" value="ECO:0007669"/>
    <property type="project" value="UniProtKB-KW"/>
</dbReference>
<dbReference type="RefSeq" id="WP_065248035.1">
    <property type="nucleotide sequence ID" value="NZ_CP012117.1"/>
</dbReference>
<evidence type="ECO:0000256" key="7">
    <source>
        <dbReference type="ARBA" id="ARBA00022842"/>
    </source>
</evidence>
<feature type="binding site" evidence="11">
    <location>
        <position position="87"/>
    </location>
    <ligand>
        <name>Mg(2+)</name>
        <dbReference type="ChEBI" id="CHEBI:18420"/>
        <label>1</label>
        <note>catalytic</note>
    </ligand>
</feature>
<evidence type="ECO:0000256" key="6">
    <source>
        <dbReference type="ARBA" id="ARBA00022801"/>
    </source>
</evidence>
<organism evidence="12 13">
    <name type="scientific">Dermabacter vaginalis</name>
    <dbReference type="NCBI Taxonomy" id="1630135"/>
    <lineage>
        <taxon>Bacteria</taxon>
        <taxon>Bacillati</taxon>
        <taxon>Actinomycetota</taxon>
        <taxon>Actinomycetes</taxon>
        <taxon>Micrococcales</taxon>
        <taxon>Dermabacteraceae</taxon>
        <taxon>Dermabacter</taxon>
    </lineage>
</organism>
<feature type="binding site" evidence="11">
    <location>
        <position position="70"/>
    </location>
    <ligand>
        <name>Mg(2+)</name>
        <dbReference type="ChEBI" id="CHEBI:18420"/>
        <label>1</label>
        <note>catalytic</note>
    </ligand>
</feature>
<dbReference type="InterPro" id="IPR020583">
    <property type="entry name" value="Inositol_monoP_metal-BS"/>
</dbReference>
<reference evidence="12 13" key="1">
    <citation type="submission" date="2015-06" db="EMBL/GenBank/DDBJ databases">
        <title>Investigation of pathophysiology for high-risk pregnancy and development of treatment modality based on it.</title>
        <authorList>
            <person name="Kim B.-C."/>
            <person name="Lim S."/>
        </authorList>
    </citation>
    <scope>NUCLEOTIDE SEQUENCE [LARGE SCALE GENOMIC DNA]</scope>
    <source>
        <strain evidence="12 13">AD1-86</strain>
    </source>
</reference>
<dbReference type="GO" id="GO:0008934">
    <property type="term" value="F:inositol monophosphate 1-phosphatase activity"/>
    <property type="evidence" value="ECO:0007669"/>
    <property type="project" value="TreeGrafter"/>
</dbReference>
<dbReference type="PRINTS" id="PR00377">
    <property type="entry name" value="IMPHPHTASES"/>
</dbReference>
<dbReference type="GO" id="GO:0007165">
    <property type="term" value="P:signal transduction"/>
    <property type="evidence" value="ECO:0007669"/>
    <property type="project" value="TreeGrafter"/>
</dbReference>
<dbReference type="PANTHER" id="PTHR20854:SF4">
    <property type="entry name" value="INOSITOL-1-MONOPHOSPHATASE-RELATED"/>
    <property type="match status" value="1"/>
</dbReference>
<keyword evidence="7 11" id="KW-0460">Magnesium</keyword>
<dbReference type="Gene3D" id="3.30.540.10">
    <property type="entry name" value="Fructose-1,6-Bisphosphatase, subunit A, domain 1"/>
    <property type="match status" value="1"/>
</dbReference>
<dbReference type="EC" id="3.1.3.15" evidence="3"/>
<evidence type="ECO:0000256" key="11">
    <source>
        <dbReference type="PIRSR" id="PIRSR600760-2"/>
    </source>
</evidence>
<dbReference type="PATRIC" id="fig|1630135.4.peg.1377"/>
<evidence type="ECO:0000256" key="3">
    <source>
        <dbReference type="ARBA" id="ARBA00013085"/>
    </source>
</evidence>
<dbReference type="EMBL" id="CP012117">
    <property type="protein sequence ID" value="ANP27929.1"/>
    <property type="molecule type" value="Genomic_DNA"/>
</dbReference>
<feature type="binding site" evidence="11">
    <location>
        <position position="85"/>
    </location>
    <ligand>
        <name>Mg(2+)</name>
        <dbReference type="ChEBI" id="CHEBI:18420"/>
        <label>1</label>
        <note>catalytic</note>
    </ligand>
</feature>
<sequence length="263" mass="28542">MASAHQDDIRLAHVLADSVDQLTMSRFKSEDLTRERKDDNSIVTDADRAAEELIRAQLSRTRSRDQVIGEEFGSHGESNRKWIIDPIDGTANFARGVPVWATLIALEEDGEVVVGVVSAPALNRRWWAAVGAGAFTGPRLSAAQRLHVSSTEYLEQAVLSYGSLEGWARAGKLREFVNLLQRVERTRGFGDFWSYMLLAEGGIDAAIEPSLKLHDMAALVPIIGEAGGRFTDLDGTDGPYGTSAIASNGPLHGAILEALQSSR</sequence>
<name>A0A1B0ZIV5_9MICO</name>
<evidence type="ECO:0000256" key="5">
    <source>
        <dbReference type="ARBA" id="ARBA00022723"/>
    </source>
</evidence>
<accession>A0A1B0ZIV5</accession>
<evidence type="ECO:0000256" key="2">
    <source>
        <dbReference type="ARBA" id="ARBA00004970"/>
    </source>
</evidence>
<keyword evidence="5 11" id="KW-0479">Metal-binding</keyword>
<evidence type="ECO:0000256" key="4">
    <source>
        <dbReference type="ARBA" id="ARBA00021697"/>
    </source>
</evidence>
<comment type="pathway">
    <text evidence="2">Amino-acid biosynthesis; L-histidine biosynthesis; L-histidine from 5-phospho-alpha-D-ribose 1-diphosphate: step 8/9.</text>
</comment>
<feature type="binding site" evidence="11">
    <location>
        <position position="215"/>
    </location>
    <ligand>
        <name>Mg(2+)</name>
        <dbReference type="ChEBI" id="CHEBI:18420"/>
        <label>1</label>
        <note>catalytic</note>
    </ligand>
</feature>
<dbReference type="KEGG" id="dva:DAD186_13790"/>
<dbReference type="GO" id="GO:0004401">
    <property type="term" value="F:histidinol-phosphatase activity"/>
    <property type="evidence" value="ECO:0007669"/>
    <property type="project" value="UniProtKB-EC"/>
</dbReference>
<comment type="catalytic activity">
    <reaction evidence="9">
        <text>L-histidinol phosphate + H2O = L-histidinol + phosphate</text>
        <dbReference type="Rhea" id="RHEA:14465"/>
        <dbReference type="ChEBI" id="CHEBI:15377"/>
        <dbReference type="ChEBI" id="CHEBI:43474"/>
        <dbReference type="ChEBI" id="CHEBI:57699"/>
        <dbReference type="ChEBI" id="CHEBI:57980"/>
        <dbReference type="EC" id="3.1.3.15"/>
    </reaction>
</comment>
<dbReference type="PROSITE" id="PS00629">
    <property type="entry name" value="IMP_1"/>
    <property type="match status" value="1"/>
</dbReference>
<gene>
    <name evidence="12" type="ORF">DAD186_13790</name>
</gene>